<dbReference type="Proteomes" id="UP001194580">
    <property type="component" value="Unassembled WGS sequence"/>
</dbReference>
<evidence type="ECO:0000256" key="1">
    <source>
        <dbReference type="ARBA" id="ARBA00007992"/>
    </source>
</evidence>
<dbReference type="PRINTS" id="PR00420">
    <property type="entry name" value="RNGMNOXGNASE"/>
</dbReference>
<evidence type="ECO:0000259" key="5">
    <source>
        <dbReference type="Pfam" id="PF01494"/>
    </source>
</evidence>
<sequence length="475" mass="52511">MTIDPVTKSQHDPKVMVSKRPKVLIVGAGLGGLTLGAILQKTDIPYEIFERAPEMKPLGSAITFTPVIAPFWKQLGMYEEILAHSKEMTTMELRNENRGLEYELDFSEGIELCGAGTYVIPRPVLYDLLMRYVPREHIHFGRKILSTKQGNNGVMIQCSDGSEFEGDILVGADGAYSAVRKSMYEELSKISLLPPSDALPLTFSTVCLVGQTQAFNPSEFPDIASEKCKFMNILGESKPYSYSTFTTAQKTVCWAVIMYLDAESSKDNDAFRNSEWGPGAAAAMCEQVKDFPIVAGGDKKLTMGDLIERTPKELISKVMLEEKVFKTWHHCRTVLLGDACHKLSPAGGAGAANAMHDAVTLANQINALTFHPTINEITAAFKAYCNERQPWVQEAFDSSRIFKIMTSTSLMGKVVRFCTKHLPAWIQKQALIKMALNRPQIAFLPRSADKGSVKPAVQPSLQCVTPKEETVVLEQ</sequence>
<dbReference type="PANTHER" id="PTHR47356">
    <property type="entry name" value="FAD-DEPENDENT MONOOXYGENASE ASQG-RELATED"/>
    <property type="match status" value="1"/>
</dbReference>
<keyword evidence="3" id="KW-0274">FAD</keyword>
<keyword evidence="4" id="KW-0560">Oxidoreductase</keyword>
<dbReference type="PANTHER" id="PTHR47356:SF2">
    <property type="entry name" value="FAD-BINDING DOMAIN-CONTAINING PROTEIN-RELATED"/>
    <property type="match status" value="1"/>
</dbReference>
<dbReference type="Pfam" id="PF01494">
    <property type="entry name" value="FAD_binding_3"/>
    <property type="match status" value="1"/>
</dbReference>
<dbReference type="GO" id="GO:0071949">
    <property type="term" value="F:FAD binding"/>
    <property type="evidence" value="ECO:0007669"/>
    <property type="project" value="InterPro"/>
</dbReference>
<dbReference type="AlphaFoldDB" id="A0AAD4DAM7"/>
<dbReference type="InterPro" id="IPR050562">
    <property type="entry name" value="FAD_mOase_fung"/>
</dbReference>
<evidence type="ECO:0000256" key="2">
    <source>
        <dbReference type="ARBA" id="ARBA00022630"/>
    </source>
</evidence>
<keyword evidence="7" id="KW-1185">Reference proteome</keyword>
<feature type="domain" description="FAD-binding" evidence="5">
    <location>
        <begin position="22"/>
        <end position="396"/>
    </location>
</feature>
<dbReference type="SUPFAM" id="SSF51905">
    <property type="entry name" value="FAD/NAD(P)-binding domain"/>
    <property type="match status" value="1"/>
</dbReference>
<reference evidence="6" key="1">
    <citation type="journal article" date="2020" name="Fungal Divers.">
        <title>Resolving the Mortierellaceae phylogeny through synthesis of multi-gene phylogenetics and phylogenomics.</title>
        <authorList>
            <person name="Vandepol N."/>
            <person name="Liber J."/>
            <person name="Desiro A."/>
            <person name="Na H."/>
            <person name="Kennedy M."/>
            <person name="Barry K."/>
            <person name="Grigoriev I.V."/>
            <person name="Miller A.N."/>
            <person name="O'Donnell K."/>
            <person name="Stajich J.E."/>
            <person name="Bonito G."/>
        </authorList>
    </citation>
    <scope>NUCLEOTIDE SEQUENCE</scope>
    <source>
        <strain evidence="6">NRRL 28262</strain>
    </source>
</reference>
<protein>
    <recommendedName>
        <fullName evidence="5">FAD-binding domain-containing protein</fullName>
    </recommendedName>
</protein>
<gene>
    <name evidence="6" type="ORF">BGZ95_010917</name>
</gene>
<evidence type="ECO:0000313" key="6">
    <source>
        <dbReference type="EMBL" id="KAG0273268.1"/>
    </source>
</evidence>
<proteinExistence type="inferred from homology"/>
<evidence type="ECO:0000256" key="4">
    <source>
        <dbReference type="ARBA" id="ARBA00023002"/>
    </source>
</evidence>
<evidence type="ECO:0000256" key="3">
    <source>
        <dbReference type="ARBA" id="ARBA00022827"/>
    </source>
</evidence>
<keyword evidence="2" id="KW-0285">Flavoprotein</keyword>
<evidence type="ECO:0000313" key="7">
    <source>
        <dbReference type="Proteomes" id="UP001194580"/>
    </source>
</evidence>
<organism evidence="6 7">
    <name type="scientific">Linnemannia exigua</name>
    <dbReference type="NCBI Taxonomy" id="604196"/>
    <lineage>
        <taxon>Eukaryota</taxon>
        <taxon>Fungi</taxon>
        <taxon>Fungi incertae sedis</taxon>
        <taxon>Mucoromycota</taxon>
        <taxon>Mortierellomycotina</taxon>
        <taxon>Mortierellomycetes</taxon>
        <taxon>Mortierellales</taxon>
        <taxon>Mortierellaceae</taxon>
        <taxon>Linnemannia</taxon>
    </lineage>
</organism>
<comment type="caution">
    <text evidence="6">The sequence shown here is derived from an EMBL/GenBank/DDBJ whole genome shotgun (WGS) entry which is preliminary data.</text>
</comment>
<name>A0AAD4DAM7_9FUNG</name>
<comment type="similarity">
    <text evidence="1">Belongs to the paxM FAD-dependent monooxygenase family.</text>
</comment>
<dbReference type="InterPro" id="IPR036188">
    <property type="entry name" value="FAD/NAD-bd_sf"/>
</dbReference>
<dbReference type="InterPro" id="IPR002938">
    <property type="entry name" value="FAD-bd"/>
</dbReference>
<dbReference type="Gene3D" id="3.50.50.60">
    <property type="entry name" value="FAD/NAD(P)-binding domain"/>
    <property type="match status" value="1"/>
</dbReference>
<dbReference type="GO" id="GO:0004497">
    <property type="term" value="F:monooxygenase activity"/>
    <property type="evidence" value="ECO:0007669"/>
    <property type="project" value="InterPro"/>
</dbReference>
<accession>A0AAD4DAM7</accession>
<dbReference type="EMBL" id="JAAAIL010000773">
    <property type="protein sequence ID" value="KAG0273268.1"/>
    <property type="molecule type" value="Genomic_DNA"/>
</dbReference>